<dbReference type="RefSeq" id="WP_176332581.1">
    <property type="nucleotide sequence ID" value="NZ_CP147248.1"/>
</dbReference>
<keyword evidence="3" id="KW-1185">Reference proteome</keyword>
<dbReference type="Proteomes" id="UP000195080">
    <property type="component" value="Chromosome"/>
</dbReference>
<sequence length="55" mass="5936">MEKVKRMLISLLGLVGAISIFGGGVLFAALFILLFVLSVGLEIITKRREDSSSII</sequence>
<keyword evidence="1" id="KW-1133">Transmembrane helix</keyword>
<evidence type="ECO:0000256" key="1">
    <source>
        <dbReference type="SAM" id="Phobius"/>
    </source>
</evidence>
<reference evidence="2 3" key="2">
    <citation type="submission" date="2024-03" db="EMBL/GenBank/DDBJ databases">
        <title>The Genome Sequence of Enterococcus sp. DIV0727d.</title>
        <authorList>
            <consortium name="The Broad Institute Genomics Platform"/>
            <consortium name="The Broad Institute Microbial Omics Core"/>
            <consortium name="The Broad Institute Genomic Center for Infectious Diseases"/>
            <person name="Earl A."/>
            <person name="Manson A."/>
            <person name="Gilmore M."/>
            <person name="Schwartman J."/>
            <person name="Shea T."/>
            <person name="Abouelleil A."/>
            <person name="Cao P."/>
            <person name="Chapman S."/>
            <person name="Cusick C."/>
            <person name="Young S."/>
            <person name="Neafsey D."/>
            <person name="Nusbaum C."/>
            <person name="Birren B."/>
        </authorList>
    </citation>
    <scope>NUCLEOTIDE SEQUENCE [LARGE SCALE GENOMIC DNA]</scope>
    <source>
        <strain evidence="2 3">12C11_DIV0727</strain>
    </source>
</reference>
<feature type="transmembrane region" description="Helical" evidence="1">
    <location>
        <begin position="12"/>
        <end position="37"/>
    </location>
</feature>
<keyword evidence="1" id="KW-0472">Membrane</keyword>
<proteinExistence type="predicted"/>
<evidence type="ECO:0000313" key="2">
    <source>
        <dbReference type="EMBL" id="WYJ88148.1"/>
    </source>
</evidence>
<gene>
    <name evidence="2" type="ORF">A5866_003276</name>
</gene>
<name>A0ABZ2T9T6_9ENTE</name>
<reference evidence="3" key="1">
    <citation type="submission" date="2017-05" db="EMBL/GenBank/DDBJ databases">
        <title>The Genome Sequence of EEnterococcus faecalis 9F2_4866.</title>
        <authorList>
            <consortium name="The Broad Institute Genomics Platform"/>
            <consortium name="The Broad Institute Genomic Center for Infectious Diseases"/>
            <person name="Earl A."/>
            <person name="Manson A."/>
            <person name="Schwartman J."/>
            <person name="Gilmore M."/>
            <person name="Abouelleil A."/>
            <person name="Cao P."/>
            <person name="Chapman S."/>
            <person name="Cusick C."/>
            <person name="Shea T."/>
            <person name="Young S."/>
            <person name="Neafsey D."/>
            <person name="Nusbaum C."/>
            <person name="Birren B."/>
        </authorList>
    </citation>
    <scope>NUCLEOTIDE SEQUENCE [LARGE SCALE GENOMIC DNA]</scope>
    <source>
        <strain evidence="3">12C11_DIV0727</strain>
    </source>
</reference>
<evidence type="ECO:0008006" key="4">
    <source>
        <dbReference type="Google" id="ProtNLM"/>
    </source>
</evidence>
<organism evidence="2 3">
    <name type="scientific">Candidatus Enterococcus lemimoniae</name>
    <dbReference type="NCBI Taxonomy" id="1834167"/>
    <lineage>
        <taxon>Bacteria</taxon>
        <taxon>Bacillati</taxon>
        <taxon>Bacillota</taxon>
        <taxon>Bacilli</taxon>
        <taxon>Lactobacillales</taxon>
        <taxon>Enterococcaceae</taxon>
        <taxon>Enterococcus</taxon>
    </lineage>
</organism>
<dbReference type="EMBL" id="CP147248">
    <property type="protein sequence ID" value="WYJ88148.1"/>
    <property type="molecule type" value="Genomic_DNA"/>
</dbReference>
<protein>
    <recommendedName>
        <fullName evidence="4">DUF2273 domain-containing protein</fullName>
    </recommendedName>
</protein>
<evidence type="ECO:0000313" key="3">
    <source>
        <dbReference type="Proteomes" id="UP000195080"/>
    </source>
</evidence>
<keyword evidence="1" id="KW-0812">Transmembrane</keyword>
<accession>A0ABZ2T9T6</accession>